<comment type="catalytic activity">
    <reaction evidence="6">
        <text>hydrogencarbonate + H(+) = CO2 + H2O</text>
        <dbReference type="Rhea" id="RHEA:10748"/>
        <dbReference type="ChEBI" id="CHEBI:15377"/>
        <dbReference type="ChEBI" id="CHEBI:15378"/>
        <dbReference type="ChEBI" id="CHEBI:16526"/>
        <dbReference type="ChEBI" id="CHEBI:17544"/>
        <dbReference type="EC" id="4.2.1.1"/>
    </reaction>
</comment>
<comment type="function">
    <text evidence="5">Catalyzes the reversible hydration of carbon dioxide to form bicarbonate.</text>
</comment>
<feature type="binding site" evidence="7">
    <location>
        <position position="177"/>
    </location>
    <ligand>
        <name>Zn(2+)</name>
        <dbReference type="ChEBI" id="CHEBI:29105"/>
    </ligand>
</feature>
<dbReference type="SUPFAM" id="SSF53056">
    <property type="entry name" value="beta-carbonic anhydrase, cab"/>
    <property type="match status" value="1"/>
</dbReference>
<dbReference type="GO" id="GO:0004089">
    <property type="term" value="F:carbonate dehydratase activity"/>
    <property type="evidence" value="ECO:0007669"/>
    <property type="project" value="UniProtKB-EC"/>
</dbReference>
<dbReference type="EMBL" id="CP000750">
    <property type="protein sequence ID" value="ABS04168.1"/>
    <property type="molecule type" value="Genomic_DNA"/>
</dbReference>
<evidence type="ECO:0000313" key="10">
    <source>
        <dbReference type="Proteomes" id="UP000001116"/>
    </source>
</evidence>
<feature type="binding site" evidence="7">
    <location>
        <position position="124"/>
    </location>
    <ligand>
        <name>Zn(2+)</name>
        <dbReference type="ChEBI" id="CHEBI:29105"/>
    </ligand>
</feature>
<dbReference type="AlphaFoldDB" id="A6WBH9"/>
<evidence type="ECO:0000256" key="7">
    <source>
        <dbReference type="PIRSR" id="PIRSR601765-1"/>
    </source>
</evidence>
<dbReference type="GO" id="GO:0015976">
    <property type="term" value="P:carbon utilization"/>
    <property type="evidence" value="ECO:0007669"/>
    <property type="project" value="InterPro"/>
</dbReference>
<dbReference type="Proteomes" id="UP000001116">
    <property type="component" value="Chromosome"/>
</dbReference>
<dbReference type="InterPro" id="IPR015892">
    <property type="entry name" value="Carbonic_anhydrase_CS"/>
</dbReference>
<dbReference type="PROSITE" id="PS51318">
    <property type="entry name" value="TAT"/>
    <property type="match status" value="1"/>
</dbReference>
<dbReference type="InterPro" id="IPR006311">
    <property type="entry name" value="TAT_signal"/>
</dbReference>
<feature type="region of interest" description="Disordered" evidence="8">
    <location>
        <begin position="1"/>
        <end position="36"/>
    </location>
</feature>
<dbReference type="SMART" id="SM00947">
    <property type="entry name" value="Pro_CA"/>
    <property type="match status" value="1"/>
</dbReference>
<gene>
    <name evidence="9" type="ordered locus">Krad_2696</name>
</gene>
<accession>A6WBH9</accession>
<evidence type="ECO:0000256" key="8">
    <source>
        <dbReference type="SAM" id="MobiDB-lite"/>
    </source>
</evidence>
<evidence type="ECO:0000256" key="1">
    <source>
        <dbReference type="ARBA" id="ARBA00006217"/>
    </source>
</evidence>
<dbReference type="HOGENOM" id="CLU_053879_4_2_11"/>
<proteinExistence type="inferred from homology"/>
<protein>
    <recommendedName>
        <fullName evidence="2">carbonic anhydrase</fullName>
        <ecNumber evidence="2">4.2.1.1</ecNumber>
    </recommendedName>
</protein>
<evidence type="ECO:0000313" key="9">
    <source>
        <dbReference type="EMBL" id="ABS04168.1"/>
    </source>
</evidence>
<dbReference type="Pfam" id="PF00484">
    <property type="entry name" value="Pro_CA"/>
    <property type="match status" value="1"/>
</dbReference>
<evidence type="ECO:0000256" key="5">
    <source>
        <dbReference type="ARBA" id="ARBA00024993"/>
    </source>
</evidence>
<dbReference type="CDD" id="cd03378">
    <property type="entry name" value="beta_CA_cladeC"/>
    <property type="match status" value="1"/>
</dbReference>
<keyword evidence="4" id="KW-0456">Lyase</keyword>
<dbReference type="PROSITE" id="PS00704">
    <property type="entry name" value="PROK_CO2_ANHYDRASE_1"/>
    <property type="match status" value="1"/>
</dbReference>
<evidence type="ECO:0000256" key="6">
    <source>
        <dbReference type="ARBA" id="ARBA00048348"/>
    </source>
</evidence>
<organism evidence="9 10">
    <name type="scientific">Kineococcus radiotolerans (strain ATCC BAA-149 / DSM 14245 / SRS30216)</name>
    <dbReference type="NCBI Taxonomy" id="266940"/>
    <lineage>
        <taxon>Bacteria</taxon>
        <taxon>Bacillati</taxon>
        <taxon>Actinomycetota</taxon>
        <taxon>Actinomycetes</taxon>
        <taxon>Kineosporiales</taxon>
        <taxon>Kineosporiaceae</taxon>
        <taxon>Kineococcus</taxon>
    </lineage>
</organism>
<evidence type="ECO:0000256" key="2">
    <source>
        <dbReference type="ARBA" id="ARBA00012925"/>
    </source>
</evidence>
<dbReference type="PANTHER" id="PTHR11002:SF79">
    <property type="entry name" value="CARBONIC ANHYDRASE 2"/>
    <property type="match status" value="1"/>
</dbReference>
<dbReference type="InterPro" id="IPR001765">
    <property type="entry name" value="Carbonic_anhydrase"/>
</dbReference>
<keyword evidence="10" id="KW-1185">Reference proteome</keyword>
<dbReference type="InterPro" id="IPR036874">
    <property type="entry name" value="Carbonic_anhydrase_sf"/>
</dbReference>
<feature type="binding site" evidence="7">
    <location>
        <position position="126"/>
    </location>
    <ligand>
        <name>Zn(2+)</name>
        <dbReference type="ChEBI" id="CHEBI:29105"/>
    </ligand>
</feature>
<comment type="cofactor">
    <cofactor evidence="7">
        <name>Zn(2+)</name>
        <dbReference type="ChEBI" id="CHEBI:29105"/>
    </cofactor>
    <text evidence="7">Binds 1 zinc ion per subunit.</text>
</comment>
<dbReference type="PANTHER" id="PTHR11002">
    <property type="entry name" value="CARBONIC ANHYDRASE"/>
    <property type="match status" value="1"/>
</dbReference>
<name>A6WBH9_KINRD</name>
<dbReference type="KEGG" id="kra:Krad_2696"/>
<evidence type="ECO:0000256" key="3">
    <source>
        <dbReference type="ARBA" id="ARBA00022833"/>
    </source>
</evidence>
<dbReference type="EC" id="4.2.1.1" evidence="2"/>
<feature type="binding site" evidence="7">
    <location>
        <position position="180"/>
    </location>
    <ligand>
        <name>Zn(2+)</name>
        <dbReference type="ChEBI" id="CHEBI:29105"/>
    </ligand>
</feature>
<dbReference type="eggNOG" id="COG0288">
    <property type="taxonomic scope" value="Bacteria"/>
</dbReference>
<sequence length="272" mass="28213">MTRQGSTLPARTSVATAANTTDTVSRSSASDTGASTSRRGLLRWGALLGGGTLLAACGSGEGEVVAGAAPERPEEITDPDQALDLLRQGNARFVAAREQHTAHTIERRLHVASGQHPFAIVLACADSRVPPELVFDQGLGDLFVVRTAGQVLAPPVLGSIQYGVEHLHVPLILVLGHEKCGAVSATLEAVQTGAAATGTAIDSLVEAIRPAVERARAGSDEDHLLAEAVRSNVTDEVETLVTDPLLAEAVAAGHLRIAGATYDLDEDVVTFL</sequence>
<dbReference type="Gene3D" id="3.40.1050.10">
    <property type="entry name" value="Carbonic anhydrase"/>
    <property type="match status" value="1"/>
</dbReference>
<reference evidence="10" key="1">
    <citation type="journal article" date="2008" name="PLoS ONE">
        <title>Survival in nuclear waste, extreme resistance, and potential applications gleaned from the genome sequence of Kineococcus radiotolerans SRS30216.</title>
        <authorList>
            <person name="Bagwell C.E."/>
            <person name="Bhat S."/>
            <person name="Hawkins G.M."/>
            <person name="Smith B.W."/>
            <person name="Biswas T."/>
            <person name="Hoover T.R."/>
            <person name="Saunders E."/>
            <person name="Han C.S."/>
            <person name="Tsodikov O.V."/>
            <person name="Shimkets L.J."/>
        </authorList>
    </citation>
    <scope>NUCLEOTIDE SEQUENCE [LARGE SCALE GENOMIC DNA]</scope>
    <source>
        <strain evidence="10">ATCC BAA-149 / DSM 14245 / SRS30216</strain>
    </source>
</reference>
<dbReference type="STRING" id="266940.Krad_2696"/>
<keyword evidence="3 7" id="KW-0862">Zinc</keyword>
<evidence type="ECO:0000256" key="4">
    <source>
        <dbReference type="ARBA" id="ARBA00023239"/>
    </source>
</evidence>
<dbReference type="GO" id="GO:0008270">
    <property type="term" value="F:zinc ion binding"/>
    <property type="evidence" value="ECO:0007669"/>
    <property type="project" value="InterPro"/>
</dbReference>
<keyword evidence="7" id="KW-0479">Metal-binding</keyword>
<comment type="similarity">
    <text evidence="1">Belongs to the beta-class carbonic anhydrase family.</text>
</comment>